<accession>A0A0A3J5W3</accession>
<dbReference type="Proteomes" id="UP000030595">
    <property type="component" value="Unassembled WGS sequence"/>
</dbReference>
<gene>
    <name evidence="1" type="ORF">CD30_07610</name>
</gene>
<evidence type="ECO:0000313" key="1">
    <source>
        <dbReference type="EMBL" id="KGR91125.1"/>
    </source>
</evidence>
<reference evidence="1 2" key="1">
    <citation type="submission" date="2014-02" db="EMBL/GenBank/DDBJ databases">
        <title>Draft genome sequence of Lysinibacillus massiliensis CCUG 49529.</title>
        <authorList>
            <person name="Zhang F."/>
            <person name="Wang G."/>
            <person name="Zhang L."/>
        </authorList>
    </citation>
    <scope>NUCLEOTIDE SEQUENCE [LARGE SCALE GENOMIC DNA]</scope>
    <source>
        <strain evidence="1 2">CCUG 49529</strain>
    </source>
</reference>
<keyword evidence="2" id="KW-1185">Reference proteome</keyword>
<dbReference type="EMBL" id="JPVQ01000010">
    <property type="protein sequence ID" value="KGR91125.1"/>
    <property type="molecule type" value="Genomic_DNA"/>
</dbReference>
<dbReference type="OrthoDB" id="2989832at2"/>
<comment type="caution">
    <text evidence="1">The sequence shown here is derived from an EMBL/GenBank/DDBJ whole genome shotgun (WGS) entry which is preliminary data.</text>
</comment>
<dbReference type="AlphaFoldDB" id="A0A0A3J5W3"/>
<evidence type="ECO:0000313" key="2">
    <source>
        <dbReference type="Proteomes" id="UP000030595"/>
    </source>
</evidence>
<name>A0A0A3J5W3_9BACL</name>
<dbReference type="eggNOG" id="COG5584">
    <property type="taxonomic scope" value="Bacteria"/>
</dbReference>
<organism evidence="1 2">
    <name type="scientific">Ureibacillus massiliensis 4400831 = CIP 108448 = CCUG 49529</name>
    <dbReference type="NCBI Taxonomy" id="1211035"/>
    <lineage>
        <taxon>Bacteria</taxon>
        <taxon>Bacillati</taxon>
        <taxon>Bacillota</taxon>
        <taxon>Bacilli</taxon>
        <taxon>Bacillales</taxon>
        <taxon>Caryophanaceae</taxon>
        <taxon>Ureibacillus</taxon>
    </lineage>
</organism>
<proteinExistence type="predicted"/>
<sequence length="104" mass="11453">MKIRDFLIGVATGVAATIIIKETANRVSPYVPANHVLNNVKAAFKKEAPIDGSWIYMKTEDFYNGVTTVPVYKGGISRIMNGEMESFEFAADARSGIIVDLKRL</sequence>
<dbReference type="RefSeq" id="WP_036174724.1">
    <property type="nucleotide sequence ID" value="NZ_AVCZ01000010.1"/>
</dbReference>
<protein>
    <submittedName>
        <fullName evidence="1">Peptidase M4</fullName>
    </submittedName>
</protein>